<feature type="domain" description="TonB-dependent receptor-like beta-barrel" evidence="7">
    <location>
        <begin position="239"/>
        <end position="685"/>
    </location>
</feature>
<keyword evidence="4" id="KW-0998">Cell outer membrane</keyword>
<evidence type="ECO:0000256" key="4">
    <source>
        <dbReference type="PROSITE-ProRule" id="PRU01360"/>
    </source>
</evidence>
<evidence type="ECO:0000313" key="10">
    <source>
        <dbReference type="Proteomes" id="UP000753376"/>
    </source>
</evidence>
<dbReference type="Pfam" id="PF00593">
    <property type="entry name" value="TonB_dep_Rec_b-barrel"/>
    <property type="match status" value="1"/>
</dbReference>
<sequence>MAARHTASRTLLSLAFFAPFAVHAAPTSLNELVVVGSRAPAQISQIPGSVWVLEDEELEEQFRAGQDLKTVIGKLVPSMDLAPETRTNYGQNMRGRSVLVMIDGVSLNGSRGLSRQFDSIDPFNVERIEVLSGATAVYGGGSTGGIVNIITKKGREGDAQFSTEIGVSSGFNSSEDRQYRFGQSIAGGNDRLKGRLAIATEDNGAMYDGNGDAIMPDISQTDLQYNRSLDVMGSTEIRINENQKLDLTAQLYNSGYRGNQGAWLGPYLAEINNPEIRNGFSSDRDPQTDRHMFNLAWQHLDFLGHTAYLQASMRNEESSFHPYPYQRATLPQSYFGASQQNTRQYLIKGLLAKDFGNVRLNYGIDLDREDFSANQMIFDNATAFPSGGMTFDEEFTIDRYPDYRVEGIAAYFQAEWQATERLQLNAGIRQRHARLEMEDFIGTQQAVEVERGLVTSADTIPGGENDYDVTLLNAGGIYNLNDDQQVWANVSQGFEIPDPGKVAGRGNYSLSDGHYVLTDSLNINDNTVPGLKTNQVELGWRTYQVQWDVQVAAYYTWSDKEAVTNRTTLTVDVVDNKTRDYGLEGALTWRANRQWSFGGTAHYARSEVEGANGDWKKNLVTAASLPNATAFVQWRDSQNSARLQGSRAFGIKDDAGDEINGFTTFDLLTSRELPLGRVNFSITNLLDKQYNTVWGQRAQLFYGFEDLFDFKGQGRAYTLSYSVDY</sequence>
<reference evidence="9 10" key="1">
    <citation type="submission" date="2021-05" db="EMBL/GenBank/DDBJ databases">
        <title>Draft genomes of bacteria isolated from model marine particles.</title>
        <authorList>
            <person name="Datta M.S."/>
            <person name="Schwartzman J.A."/>
            <person name="Enke T.N."/>
            <person name="Saavedra J."/>
            <person name="Cermak N."/>
            <person name="Cordero O.X."/>
        </authorList>
    </citation>
    <scope>NUCLEOTIDE SEQUENCE [LARGE SCALE GENOMIC DNA]</scope>
    <source>
        <strain evidence="9 10">D2M19</strain>
    </source>
</reference>
<keyword evidence="10" id="KW-1185">Reference proteome</keyword>
<keyword evidence="4 5" id="KW-0472">Membrane</keyword>
<dbReference type="PROSITE" id="PS52016">
    <property type="entry name" value="TONB_DEPENDENT_REC_3"/>
    <property type="match status" value="1"/>
</dbReference>
<dbReference type="CDD" id="cd01347">
    <property type="entry name" value="ligand_gated_channel"/>
    <property type="match status" value="1"/>
</dbReference>
<dbReference type="PANTHER" id="PTHR30069:SF42">
    <property type="entry name" value="FERRIC AEROBACTIN RECEPTOR"/>
    <property type="match status" value="1"/>
</dbReference>
<dbReference type="Proteomes" id="UP000753376">
    <property type="component" value="Unassembled WGS sequence"/>
</dbReference>
<evidence type="ECO:0000259" key="7">
    <source>
        <dbReference type="Pfam" id="PF00593"/>
    </source>
</evidence>
<name>A0ABS6A816_9GAMM</name>
<evidence type="ECO:0000313" key="9">
    <source>
        <dbReference type="EMBL" id="MBU2874228.1"/>
    </source>
</evidence>
<organism evidence="9 10">
    <name type="scientific">Marinobacter salexigens</name>
    <dbReference type="NCBI Taxonomy" id="1925763"/>
    <lineage>
        <taxon>Bacteria</taxon>
        <taxon>Pseudomonadati</taxon>
        <taxon>Pseudomonadota</taxon>
        <taxon>Gammaproteobacteria</taxon>
        <taxon>Pseudomonadales</taxon>
        <taxon>Marinobacteraceae</taxon>
        <taxon>Marinobacter</taxon>
    </lineage>
</organism>
<dbReference type="EMBL" id="JAHKPV010000017">
    <property type="protein sequence ID" value="MBU2874228.1"/>
    <property type="molecule type" value="Genomic_DNA"/>
</dbReference>
<comment type="caution">
    <text evidence="9">The sequence shown here is derived from an EMBL/GenBank/DDBJ whole genome shotgun (WGS) entry which is preliminary data.</text>
</comment>
<feature type="signal peptide" evidence="6">
    <location>
        <begin position="1"/>
        <end position="24"/>
    </location>
</feature>
<accession>A0ABS6A816</accession>
<dbReference type="NCBIfam" id="TIGR01783">
    <property type="entry name" value="TonB-siderophor"/>
    <property type="match status" value="1"/>
</dbReference>
<evidence type="ECO:0000256" key="1">
    <source>
        <dbReference type="ARBA" id="ARBA00009810"/>
    </source>
</evidence>
<keyword evidence="4" id="KW-0813">Transport</keyword>
<dbReference type="InterPro" id="IPR000531">
    <property type="entry name" value="Beta-barrel_TonB"/>
</dbReference>
<evidence type="ECO:0000259" key="8">
    <source>
        <dbReference type="Pfam" id="PF07715"/>
    </source>
</evidence>
<keyword evidence="3 9" id="KW-0675">Receptor</keyword>
<evidence type="ECO:0000256" key="2">
    <source>
        <dbReference type="ARBA" id="ARBA00023077"/>
    </source>
</evidence>
<feature type="domain" description="TonB-dependent receptor plug" evidence="8">
    <location>
        <begin position="44"/>
        <end position="146"/>
    </location>
</feature>
<dbReference type="InterPro" id="IPR010105">
    <property type="entry name" value="TonB_sidphr_rcpt"/>
</dbReference>
<keyword evidence="4" id="KW-0812">Transmembrane</keyword>
<evidence type="ECO:0000256" key="5">
    <source>
        <dbReference type="RuleBase" id="RU003357"/>
    </source>
</evidence>
<evidence type="ECO:0000256" key="6">
    <source>
        <dbReference type="SAM" id="SignalP"/>
    </source>
</evidence>
<protein>
    <submittedName>
        <fullName evidence="9">TonB-dependent receptor</fullName>
    </submittedName>
</protein>
<dbReference type="Pfam" id="PF07715">
    <property type="entry name" value="Plug"/>
    <property type="match status" value="1"/>
</dbReference>
<comment type="subcellular location">
    <subcellularLocation>
        <location evidence="4">Cell outer membrane</location>
        <topology evidence="4">Multi-pass membrane protein</topology>
    </subcellularLocation>
</comment>
<evidence type="ECO:0000256" key="3">
    <source>
        <dbReference type="ARBA" id="ARBA00023170"/>
    </source>
</evidence>
<keyword evidence="4" id="KW-1134">Transmembrane beta strand</keyword>
<dbReference type="InterPro" id="IPR012910">
    <property type="entry name" value="Plug_dom"/>
</dbReference>
<comment type="similarity">
    <text evidence="1 4 5">Belongs to the TonB-dependent receptor family.</text>
</comment>
<feature type="chain" id="PRO_5045521620" evidence="6">
    <location>
        <begin position="25"/>
        <end position="725"/>
    </location>
</feature>
<proteinExistence type="inferred from homology"/>
<dbReference type="InterPro" id="IPR039426">
    <property type="entry name" value="TonB-dep_rcpt-like"/>
</dbReference>
<keyword evidence="2 5" id="KW-0798">TonB box</keyword>
<gene>
    <name evidence="9" type="ORF">KO508_09435</name>
</gene>
<dbReference type="PANTHER" id="PTHR30069">
    <property type="entry name" value="TONB-DEPENDENT OUTER MEMBRANE RECEPTOR"/>
    <property type="match status" value="1"/>
</dbReference>
<keyword evidence="6" id="KW-0732">Signal</keyword>
<dbReference type="RefSeq" id="WP_216008075.1">
    <property type="nucleotide sequence ID" value="NZ_JAHKPV010000017.1"/>
</dbReference>